<dbReference type="AlphaFoldDB" id="A0A8K0D8Y2"/>
<accession>A0A8K0D8Y2</accession>
<reference evidence="1" key="1">
    <citation type="submission" date="2019-08" db="EMBL/GenBank/DDBJ databases">
        <title>The genome of the North American firefly Photinus pyralis.</title>
        <authorList>
            <consortium name="Photinus pyralis genome working group"/>
            <person name="Fallon T.R."/>
            <person name="Sander Lower S.E."/>
            <person name="Weng J.-K."/>
        </authorList>
    </citation>
    <scope>NUCLEOTIDE SEQUENCE</scope>
    <source>
        <strain evidence="1">TRF0915ILg1</strain>
        <tissue evidence="1">Whole body</tissue>
    </source>
</reference>
<dbReference type="Proteomes" id="UP000801492">
    <property type="component" value="Unassembled WGS sequence"/>
</dbReference>
<evidence type="ECO:0000313" key="2">
    <source>
        <dbReference type="Proteomes" id="UP000801492"/>
    </source>
</evidence>
<keyword evidence="2" id="KW-1185">Reference proteome</keyword>
<comment type="caution">
    <text evidence="1">The sequence shown here is derived from an EMBL/GenBank/DDBJ whole genome shotgun (WGS) entry which is preliminary data.</text>
</comment>
<evidence type="ECO:0000313" key="1">
    <source>
        <dbReference type="EMBL" id="KAF2899576.1"/>
    </source>
</evidence>
<dbReference type="EMBL" id="VTPC01002746">
    <property type="protein sequence ID" value="KAF2899576.1"/>
    <property type="molecule type" value="Genomic_DNA"/>
</dbReference>
<gene>
    <name evidence="1" type="ORF">ILUMI_06596</name>
</gene>
<name>A0A8K0D8Y2_IGNLU</name>
<dbReference type="OrthoDB" id="6747041at2759"/>
<sequence length="147" mass="16937">MEINRLLVDELNYKLMITGYELRRNVQEKQALLRLDPLSKLSVCSTKLDELAGYVEEFDSGNADNEYTRIKARLLYVNDRLEKVAADPEDAFKIARLTRPLTSHQYSILDVPNLVLPQLFSLENQSNPGPSMLYRTIDDLINFVTCR</sequence>
<protein>
    <submittedName>
        <fullName evidence="1">Uncharacterized protein</fullName>
    </submittedName>
</protein>
<organism evidence="1 2">
    <name type="scientific">Ignelater luminosus</name>
    <name type="common">Cucubano</name>
    <name type="synonym">Pyrophorus luminosus</name>
    <dbReference type="NCBI Taxonomy" id="2038154"/>
    <lineage>
        <taxon>Eukaryota</taxon>
        <taxon>Metazoa</taxon>
        <taxon>Ecdysozoa</taxon>
        <taxon>Arthropoda</taxon>
        <taxon>Hexapoda</taxon>
        <taxon>Insecta</taxon>
        <taxon>Pterygota</taxon>
        <taxon>Neoptera</taxon>
        <taxon>Endopterygota</taxon>
        <taxon>Coleoptera</taxon>
        <taxon>Polyphaga</taxon>
        <taxon>Elateriformia</taxon>
        <taxon>Elateroidea</taxon>
        <taxon>Elateridae</taxon>
        <taxon>Agrypninae</taxon>
        <taxon>Pyrophorini</taxon>
        <taxon>Ignelater</taxon>
    </lineage>
</organism>
<proteinExistence type="predicted"/>